<comment type="similarity">
    <text evidence="2">Belongs to the bacterial solute-binding protein 8 family.</text>
</comment>
<dbReference type="EMBL" id="BAAAHH010000005">
    <property type="protein sequence ID" value="GAA0944924.1"/>
    <property type="molecule type" value="Genomic_DNA"/>
</dbReference>
<dbReference type="PANTHER" id="PTHR30532">
    <property type="entry name" value="IRON III DICITRATE-BINDING PERIPLASMIC PROTEIN"/>
    <property type="match status" value="1"/>
</dbReference>
<dbReference type="Gene3D" id="3.40.50.1980">
    <property type="entry name" value="Nitrogenase molybdenum iron protein domain"/>
    <property type="match status" value="2"/>
</dbReference>
<name>A0ABN1QN43_9ACTN</name>
<keyword evidence="4" id="KW-0732">Signal</keyword>
<keyword evidence="3" id="KW-0813">Transport</keyword>
<evidence type="ECO:0000259" key="5">
    <source>
        <dbReference type="PROSITE" id="PS50983"/>
    </source>
</evidence>
<dbReference type="PANTHER" id="PTHR30532:SF24">
    <property type="entry name" value="FERRIC ENTEROBACTIN-BINDING PERIPLASMIC PROTEIN FEPB"/>
    <property type="match status" value="1"/>
</dbReference>
<feature type="domain" description="Fe/B12 periplasmic-binding" evidence="5">
    <location>
        <begin position="64"/>
        <end position="345"/>
    </location>
</feature>
<comment type="caution">
    <text evidence="6">The sequence shown here is derived from an EMBL/GenBank/DDBJ whole genome shotgun (WGS) entry which is preliminary data.</text>
</comment>
<evidence type="ECO:0000256" key="4">
    <source>
        <dbReference type="ARBA" id="ARBA00022729"/>
    </source>
</evidence>
<reference evidence="6 7" key="1">
    <citation type="journal article" date="2019" name="Int. J. Syst. Evol. Microbiol.">
        <title>The Global Catalogue of Microorganisms (GCM) 10K type strain sequencing project: providing services to taxonomists for standard genome sequencing and annotation.</title>
        <authorList>
            <consortium name="The Broad Institute Genomics Platform"/>
            <consortium name="The Broad Institute Genome Sequencing Center for Infectious Disease"/>
            <person name="Wu L."/>
            <person name="Ma J."/>
        </authorList>
    </citation>
    <scope>NUCLEOTIDE SEQUENCE [LARGE SCALE GENOMIC DNA]</scope>
    <source>
        <strain evidence="6 7">JCM 10696</strain>
    </source>
</reference>
<gene>
    <name evidence="6" type="ORF">GCM10009550_18220</name>
</gene>
<dbReference type="InterPro" id="IPR051313">
    <property type="entry name" value="Bact_iron-sidero_bind"/>
</dbReference>
<dbReference type="PROSITE" id="PS51257">
    <property type="entry name" value="PROKAR_LIPOPROTEIN"/>
    <property type="match status" value="1"/>
</dbReference>
<evidence type="ECO:0000256" key="1">
    <source>
        <dbReference type="ARBA" id="ARBA00004196"/>
    </source>
</evidence>
<comment type="subcellular location">
    <subcellularLocation>
        <location evidence="1">Cell envelope</location>
    </subcellularLocation>
</comment>
<dbReference type="Pfam" id="PF01497">
    <property type="entry name" value="Peripla_BP_2"/>
    <property type="match status" value="1"/>
</dbReference>
<evidence type="ECO:0000313" key="6">
    <source>
        <dbReference type="EMBL" id="GAA0944924.1"/>
    </source>
</evidence>
<organism evidence="6 7">
    <name type="scientific">Actinocorallia libanotica</name>
    <dbReference type="NCBI Taxonomy" id="46162"/>
    <lineage>
        <taxon>Bacteria</taxon>
        <taxon>Bacillati</taxon>
        <taxon>Actinomycetota</taxon>
        <taxon>Actinomycetes</taxon>
        <taxon>Streptosporangiales</taxon>
        <taxon>Thermomonosporaceae</taxon>
        <taxon>Actinocorallia</taxon>
    </lineage>
</organism>
<evidence type="ECO:0000256" key="3">
    <source>
        <dbReference type="ARBA" id="ARBA00022448"/>
    </source>
</evidence>
<dbReference type="Proteomes" id="UP001500665">
    <property type="component" value="Unassembled WGS sequence"/>
</dbReference>
<accession>A0ABN1QN43</accession>
<proteinExistence type="inferred from homology"/>
<dbReference type="CDD" id="cd01146">
    <property type="entry name" value="FhuD"/>
    <property type="match status" value="1"/>
</dbReference>
<sequence length="349" mass="37741">MEYGLKRPHSLRILAAAALLVGLAGCGDSSEAEKETKSSAASASFPLTIEHALGTTTIPEKPERVATVNWANHEAPLALGVVPVGMAAANFGDDDKDGLLPWVKERLTELNAETPVLFDETDGIDFEGVADTKPDVILAAYSGLTKQDYDTLSQIAPVVAYPEAAWATPWREIIRLNSKAIGLADKGEELITDIEGDITEVVAKYPQLKDKSVMFMTHLDPNDVSQVGFYTTHDTRTLFFEDLGLKIADSITEASKDTDKFGLTVSSEQIDMFDDVDIITGYGDEKGELLDKISKDPLLSKIPAIERGSVYLLPDTKPLGTAANPTPLSITWVLEDYVKALAEAADKVN</sequence>
<dbReference type="PROSITE" id="PS50983">
    <property type="entry name" value="FE_B12_PBP"/>
    <property type="match status" value="1"/>
</dbReference>
<evidence type="ECO:0000256" key="2">
    <source>
        <dbReference type="ARBA" id="ARBA00008814"/>
    </source>
</evidence>
<keyword evidence="7" id="KW-1185">Reference proteome</keyword>
<dbReference type="SUPFAM" id="SSF53807">
    <property type="entry name" value="Helical backbone' metal receptor"/>
    <property type="match status" value="1"/>
</dbReference>
<evidence type="ECO:0000313" key="7">
    <source>
        <dbReference type="Proteomes" id="UP001500665"/>
    </source>
</evidence>
<protein>
    <submittedName>
        <fullName evidence="6">Iron-siderophore ABC transporter substrate-binding protein</fullName>
    </submittedName>
</protein>
<dbReference type="InterPro" id="IPR002491">
    <property type="entry name" value="ABC_transptr_periplasmic_BD"/>
</dbReference>